<dbReference type="SMART" id="SM00367">
    <property type="entry name" value="LRR_CC"/>
    <property type="match status" value="4"/>
</dbReference>
<gene>
    <name evidence="9" type="ORF">MERR_LOCUS16795</name>
</gene>
<dbReference type="GO" id="GO:0048527">
    <property type="term" value="P:lateral root development"/>
    <property type="evidence" value="ECO:0007669"/>
    <property type="project" value="UniProtKB-ARBA"/>
</dbReference>
<evidence type="ECO:0000256" key="5">
    <source>
        <dbReference type="ARBA" id="ARBA00056877"/>
    </source>
</evidence>
<keyword evidence="10" id="KW-1185">Reference proteome</keyword>
<dbReference type="Pfam" id="PF00514">
    <property type="entry name" value="Arm"/>
    <property type="match status" value="6"/>
</dbReference>
<dbReference type="CDD" id="cd22155">
    <property type="entry name" value="F-box_AtADLO1-like"/>
    <property type="match status" value="1"/>
</dbReference>
<feature type="repeat" description="ARM" evidence="6">
    <location>
        <begin position="470"/>
        <end position="512"/>
    </location>
</feature>
<evidence type="ECO:0000256" key="2">
    <source>
        <dbReference type="ARBA" id="ARBA00005462"/>
    </source>
</evidence>
<dbReference type="PROSITE" id="PS50181">
    <property type="entry name" value="FBOX"/>
    <property type="match status" value="1"/>
</dbReference>
<reference evidence="9" key="1">
    <citation type="submission" date="2020-01" db="EMBL/GenBank/DDBJ databases">
        <authorList>
            <person name="Mishra B."/>
        </authorList>
    </citation>
    <scope>NUCLEOTIDE SEQUENCE [LARGE SCALE GENOMIC DNA]</scope>
</reference>
<dbReference type="InterPro" id="IPR006553">
    <property type="entry name" value="Leu-rich_rpt_Cys-con_subtyp"/>
</dbReference>
<evidence type="ECO:0000256" key="3">
    <source>
        <dbReference type="ARBA" id="ARBA00022737"/>
    </source>
</evidence>
<comment type="caution">
    <text evidence="9">The sequence shown here is derived from an EMBL/GenBank/DDBJ whole genome shotgun (WGS) entry which is preliminary data.</text>
</comment>
<dbReference type="Proteomes" id="UP000467841">
    <property type="component" value="Unassembled WGS sequence"/>
</dbReference>
<dbReference type="Pfam" id="PF12937">
    <property type="entry name" value="F-box-like"/>
    <property type="match status" value="1"/>
</dbReference>
<dbReference type="PROSITE" id="PS50176">
    <property type="entry name" value="ARM_REPEAT"/>
    <property type="match status" value="6"/>
</dbReference>
<proteinExistence type="inferred from homology"/>
<evidence type="ECO:0000256" key="7">
    <source>
        <dbReference type="SAM" id="MobiDB-lite"/>
    </source>
</evidence>
<dbReference type="InterPro" id="IPR001810">
    <property type="entry name" value="F-box_dom"/>
</dbReference>
<evidence type="ECO:0000256" key="4">
    <source>
        <dbReference type="ARBA" id="ARBA00023242"/>
    </source>
</evidence>
<feature type="repeat" description="ARM" evidence="6">
    <location>
        <begin position="642"/>
        <end position="687"/>
    </location>
</feature>
<evidence type="ECO:0000256" key="1">
    <source>
        <dbReference type="ARBA" id="ARBA00004123"/>
    </source>
</evidence>
<feature type="repeat" description="ARM" evidence="6">
    <location>
        <begin position="601"/>
        <end position="643"/>
    </location>
</feature>
<evidence type="ECO:0000259" key="8">
    <source>
        <dbReference type="PROSITE" id="PS50181"/>
    </source>
</evidence>
<feature type="repeat" description="ARM" evidence="6">
    <location>
        <begin position="686"/>
        <end position="728"/>
    </location>
</feature>
<keyword evidence="4" id="KW-0539">Nucleus</keyword>
<feature type="domain" description="F-box" evidence="8">
    <location>
        <begin position="38"/>
        <end position="84"/>
    </location>
</feature>
<dbReference type="Gene3D" id="3.80.10.10">
    <property type="entry name" value="Ribonuclease Inhibitor"/>
    <property type="match status" value="1"/>
</dbReference>
<evidence type="ECO:0000313" key="9">
    <source>
        <dbReference type="EMBL" id="CAA7029560.1"/>
    </source>
</evidence>
<dbReference type="OrthoDB" id="7537227at2759"/>
<name>A0A6D2IX96_9BRAS</name>
<dbReference type="InterPro" id="IPR011989">
    <property type="entry name" value="ARM-like"/>
</dbReference>
<dbReference type="SUPFAM" id="SSF48371">
    <property type="entry name" value="ARM repeat"/>
    <property type="match status" value="1"/>
</dbReference>
<dbReference type="PANTHER" id="PTHR46976:SF3">
    <property type="entry name" value="PROTEIN ARABIDILLO 2"/>
    <property type="match status" value="1"/>
</dbReference>
<dbReference type="Gene3D" id="1.25.10.10">
    <property type="entry name" value="Leucine-rich Repeat Variant"/>
    <property type="match status" value="3"/>
</dbReference>
<organism evidence="9 10">
    <name type="scientific">Microthlaspi erraticum</name>
    <dbReference type="NCBI Taxonomy" id="1685480"/>
    <lineage>
        <taxon>Eukaryota</taxon>
        <taxon>Viridiplantae</taxon>
        <taxon>Streptophyta</taxon>
        <taxon>Embryophyta</taxon>
        <taxon>Tracheophyta</taxon>
        <taxon>Spermatophyta</taxon>
        <taxon>Magnoliopsida</taxon>
        <taxon>eudicotyledons</taxon>
        <taxon>Gunneridae</taxon>
        <taxon>Pentapetalae</taxon>
        <taxon>rosids</taxon>
        <taxon>malvids</taxon>
        <taxon>Brassicales</taxon>
        <taxon>Brassicaceae</taxon>
        <taxon>Coluteocarpeae</taxon>
        <taxon>Microthlaspi</taxon>
    </lineage>
</organism>
<dbReference type="EMBL" id="CACVBM020001084">
    <property type="protein sequence ID" value="CAA7029560.1"/>
    <property type="molecule type" value="Genomic_DNA"/>
</dbReference>
<accession>A0A6D2IX96</accession>
<protein>
    <recommendedName>
        <fullName evidence="8">F-box domain-containing protein</fullName>
    </recommendedName>
</protein>
<comment type="function">
    <text evidence="5">Promotes lateral root initiation and development, independently of auxin (IAA) and abscisis acid (ABA).</text>
</comment>
<dbReference type="InterPro" id="IPR032675">
    <property type="entry name" value="LRR_dom_sf"/>
</dbReference>
<feature type="compositionally biased region" description="Basic and acidic residues" evidence="7">
    <location>
        <begin position="7"/>
        <end position="17"/>
    </location>
</feature>
<dbReference type="FunFam" id="1.25.10.10:FF:001918">
    <property type="entry name" value="Protein ARABIDILLO 2"/>
    <property type="match status" value="1"/>
</dbReference>
<evidence type="ECO:0000313" key="10">
    <source>
        <dbReference type="Proteomes" id="UP000467841"/>
    </source>
</evidence>
<keyword evidence="3" id="KW-0677">Repeat</keyword>
<dbReference type="SMART" id="SM00256">
    <property type="entry name" value="FBOX"/>
    <property type="match status" value="1"/>
</dbReference>
<comment type="subcellular location">
    <subcellularLocation>
        <location evidence="1">Nucleus</location>
    </subcellularLocation>
</comment>
<sequence length="925" mass="99809">MSRRVRQRVEEKGKNKVDSPSSDRVIGDEDLAPKSEEYVDWTSLPYDSVLHLFTRLNYRDRASLASTCTTWRSLGASSCLWTSLDLRVHKFNLSMAASLATRCANLHKVRFRGVDSADALINLRARNLVEISGDYCRKITDATLSMIAARHEGLESLQLGPDFCERITSDAIRVIAFCCPRLKKLRLSGMKDVSSEAIESLAKHCPQLSDLGFLDCLNINEEALGKVVSVRYLSVAGTTNMNWKVAADNWEKLPKLTALDVSRTSIDHIAVSRLMKSSQSLKVLCALNCSVLEEDKSFSSSGFKGKVLLALFTDNFDGIASLFADKSKKPKDVFSYWRDLTSKDKSIDEMMRWIEWIVSHTLLRIAESNLPGLNDFWLNQGAALLLSLMQSSQEDVQERAATGLATFIVVDDENASIDCGRAEAVMRDGGIRLLLELAKSWREGLQSEAAKAIANLSVNAKVAKAVAEEGGISVLAGLAKSMNRLVAEEAAGGLWNLSVGEEHKNAITQAGGVKALVELIFRWPNGCDGVLERAAGALANLAADDKCSTEVARAGGVHALVMLARKCKYEGAQEQAARALANLAAHGDSNNNNAAVGQEAGALEALVQLTKSPHEGVKQEAAGALWNLSFDDKNRESIAAFGGVEALVALAKSCSNASTGLQERAAGALWGLSVSEVNSIAIGHEGGIPPLIALARSEAEDVHETAAGALWNLAFNPGNALRIVAEGGVIALVNLCLSSVSKMARFMAALALAYMFDGRMDDYATIGESTSKSVSLEGARAMALKHIDDFIKTFMEPQIFAAAAFSCAPSMLAQVTEKARIPEAGHLRCSGSEIGRFVTMLRNPYPVLKACAAFALLQFTIPGGRHAMHHASLMQSAGEARVLRSAAASSQMPREAKIFAKIVLRNLEHHQAESSKGKKVSYLRI</sequence>
<dbReference type="InterPro" id="IPR000225">
    <property type="entry name" value="Armadillo"/>
</dbReference>
<dbReference type="InterPro" id="IPR016024">
    <property type="entry name" value="ARM-type_fold"/>
</dbReference>
<feature type="region of interest" description="Disordered" evidence="7">
    <location>
        <begin position="1"/>
        <end position="27"/>
    </location>
</feature>
<feature type="repeat" description="ARM" evidence="6">
    <location>
        <begin position="429"/>
        <end position="471"/>
    </location>
</feature>
<comment type="similarity">
    <text evidence="2">Belongs to the beta-catenin family.</text>
</comment>
<dbReference type="SUPFAM" id="SSF52047">
    <property type="entry name" value="RNI-like"/>
    <property type="match status" value="1"/>
</dbReference>
<dbReference type="PANTHER" id="PTHR46976">
    <property type="entry name" value="PROTEIN ARABIDILLO 1"/>
    <property type="match status" value="1"/>
</dbReference>
<dbReference type="GO" id="GO:0005634">
    <property type="term" value="C:nucleus"/>
    <property type="evidence" value="ECO:0007669"/>
    <property type="project" value="UniProtKB-SubCell"/>
</dbReference>
<feature type="repeat" description="ARM" evidence="6">
    <location>
        <begin position="511"/>
        <end position="556"/>
    </location>
</feature>
<dbReference type="AlphaFoldDB" id="A0A6D2IX96"/>
<dbReference type="SMART" id="SM00185">
    <property type="entry name" value="ARM"/>
    <property type="match status" value="8"/>
</dbReference>
<evidence type="ECO:0000256" key="6">
    <source>
        <dbReference type="PROSITE-ProRule" id="PRU00259"/>
    </source>
</evidence>